<dbReference type="GO" id="GO:0016020">
    <property type="term" value="C:membrane"/>
    <property type="evidence" value="ECO:0007669"/>
    <property type="project" value="TreeGrafter"/>
</dbReference>
<gene>
    <name evidence="2" type="primary">SORCS3_2</name>
    <name evidence="2" type="ORF">EYF80_011875</name>
</gene>
<keyword evidence="3" id="KW-1185">Reference proteome</keyword>
<dbReference type="InterPro" id="IPR050310">
    <property type="entry name" value="VPS10-sortilin"/>
</dbReference>
<comment type="caution">
    <text evidence="2">The sequence shown here is derived from an EMBL/GenBank/DDBJ whole genome shotgun (WGS) entry which is preliminary data.</text>
</comment>
<protein>
    <submittedName>
        <fullName evidence="2">VPS10 domain-containing receptor SorCS3</fullName>
    </submittedName>
</protein>
<keyword evidence="2" id="KW-0675">Receptor</keyword>
<evidence type="ECO:0000313" key="3">
    <source>
        <dbReference type="Proteomes" id="UP000314294"/>
    </source>
</evidence>
<feature type="compositionally biased region" description="Basic residues" evidence="1">
    <location>
        <begin position="81"/>
        <end position="90"/>
    </location>
</feature>
<evidence type="ECO:0000256" key="1">
    <source>
        <dbReference type="SAM" id="MobiDB-lite"/>
    </source>
</evidence>
<evidence type="ECO:0000313" key="2">
    <source>
        <dbReference type="EMBL" id="TNN77818.1"/>
    </source>
</evidence>
<accession>A0A4Z2IJ17</accession>
<reference evidence="2 3" key="1">
    <citation type="submission" date="2019-03" db="EMBL/GenBank/DDBJ databases">
        <title>First draft genome of Liparis tanakae, snailfish: a comprehensive survey of snailfish specific genes.</title>
        <authorList>
            <person name="Kim W."/>
            <person name="Song I."/>
            <person name="Jeong J.-H."/>
            <person name="Kim D."/>
            <person name="Kim S."/>
            <person name="Ryu S."/>
            <person name="Song J.Y."/>
            <person name="Lee S.K."/>
        </authorList>
    </citation>
    <scope>NUCLEOTIDE SEQUENCE [LARGE SCALE GENOMIC DNA]</scope>
    <source>
        <tissue evidence="2">Muscle</tissue>
    </source>
</reference>
<name>A0A4Z2IJ17_9TELE</name>
<feature type="compositionally biased region" description="Basic and acidic residues" evidence="1">
    <location>
        <begin position="126"/>
        <end position="145"/>
    </location>
</feature>
<organism evidence="2 3">
    <name type="scientific">Liparis tanakae</name>
    <name type="common">Tanaka's snailfish</name>
    <dbReference type="NCBI Taxonomy" id="230148"/>
    <lineage>
        <taxon>Eukaryota</taxon>
        <taxon>Metazoa</taxon>
        <taxon>Chordata</taxon>
        <taxon>Craniata</taxon>
        <taxon>Vertebrata</taxon>
        <taxon>Euteleostomi</taxon>
        <taxon>Actinopterygii</taxon>
        <taxon>Neopterygii</taxon>
        <taxon>Teleostei</taxon>
        <taxon>Neoteleostei</taxon>
        <taxon>Acanthomorphata</taxon>
        <taxon>Eupercaria</taxon>
        <taxon>Perciformes</taxon>
        <taxon>Cottioidei</taxon>
        <taxon>Cottales</taxon>
        <taxon>Liparidae</taxon>
        <taxon>Liparis</taxon>
    </lineage>
</organism>
<dbReference type="PANTHER" id="PTHR12106">
    <property type="entry name" value="SORTILIN RELATED"/>
    <property type="match status" value="1"/>
</dbReference>
<dbReference type="GO" id="GO:0005794">
    <property type="term" value="C:Golgi apparatus"/>
    <property type="evidence" value="ECO:0007669"/>
    <property type="project" value="TreeGrafter"/>
</dbReference>
<feature type="compositionally biased region" description="Basic and acidic residues" evidence="1">
    <location>
        <begin position="32"/>
        <end position="53"/>
    </location>
</feature>
<proteinExistence type="predicted"/>
<dbReference type="EMBL" id="SRLO01000079">
    <property type="protein sequence ID" value="TNN77818.1"/>
    <property type="molecule type" value="Genomic_DNA"/>
</dbReference>
<dbReference type="Proteomes" id="UP000314294">
    <property type="component" value="Unassembled WGS sequence"/>
</dbReference>
<feature type="region of interest" description="Disordered" evidence="1">
    <location>
        <begin position="24"/>
        <end position="145"/>
    </location>
</feature>
<dbReference type="GO" id="GO:0006892">
    <property type="term" value="P:post-Golgi vesicle-mediated transport"/>
    <property type="evidence" value="ECO:0007669"/>
    <property type="project" value="TreeGrafter"/>
</dbReference>
<dbReference type="AlphaFoldDB" id="A0A4Z2IJ17"/>
<dbReference type="OrthoDB" id="8963537at2759"/>
<feature type="compositionally biased region" description="Polar residues" evidence="1">
    <location>
        <begin position="107"/>
        <end position="120"/>
    </location>
</feature>
<dbReference type="PANTHER" id="PTHR12106:SF47">
    <property type="entry name" value="VPS10 DOMAIN-CONTAINING RECEPTOR SORCS3-LIKE"/>
    <property type="match status" value="1"/>
</dbReference>
<sequence>MLRYKVALQRCPPLVFRASLQDAGSGSAECAPENRAEHPQPRLQRSTDSRPGEGDTGESELANMKVSNVKTSGEQKTRAGATRHKTRAKRTSGNTDDDDKRSRPAGSAQSQDPGEDTSSAAGRRVTRSELRWSGAEHRGTGPKQEELKLNSSTFALTGDSSHNQAMVHWSGQNSSVKSCDRRDDNFVVASGVNVPLVTLEVGPKGGHMDLRAPAELPFEFPLLHLVTFQPEDHHAEWARPNTTADLREYRDAEILSPARLPVMPAHGAALLCGCCLQGSQVSRIVTLNAALSQGLLPVCCAQSWLWFSRASLPRPWQRGVGSQRGETWTSRQAGRSLSVVFCSLLESELVILMLTKLFDFNLNSVTESSLWRSTDYGATYQKLNDKVMEPVKHWRI</sequence>
<feature type="compositionally biased region" description="Polar residues" evidence="1">
    <location>
        <begin position="65"/>
        <end position="74"/>
    </location>
</feature>